<dbReference type="PROSITE" id="PS51832">
    <property type="entry name" value="HD_GYP"/>
    <property type="match status" value="1"/>
</dbReference>
<dbReference type="InterPro" id="IPR029787">
    <property type="entry name" value="Nucleotide_cyclase"/>
</dbReference>
<evidence type="ECO:0000313" key="6">
    <source>
        <dbReference type="Proteomes" id="UP000294581"/>
    </source>
</evidence>
<dbReference type="InterPro" id="IPR037522">
    <property type="entry name" value="HD_GYP_dom"/>
</dbReference>
<dbReference type="SMART" id="SM00267">
    <property type="entry name" value="GGDEF"/>
    <property type="match status" value="1"/>
</dbReference>
<sequence>MHDFGRRRRPLFWFMVAIVIVGNVLILDNIIDALHIHRMADPVAYFELMIISMLIAPWVVKMPSGASWRPGLPFLMLSIFMADPVFTALVALPSLTLITARERARWWKYPQTYAHVGLGLYVAAQVYWRLDVALHQIMCGQALAALLALAVHLAVNRLISAVIVALREGRTLWEQIDKVVRELHWGYFSTYLMILMVSLIPQDLRAIGIALAAVLQLSSFAAVARYTRIEKLQKSLTTDGLTGAENRYAWEWLCSHSADAPFAGCVAVIDLDNFKLINDKYGHFKGDQILQALAEALGQTLPGSARLFRVGGDEWVVVDMREVNPSMLVESVRRAEAQLAVAAKPGDPLVELSVGVAAGPADGTELQALFRVADARMYESKRARRVSMIGIDVTVPESVLSLVVAIESKDAYTAGHSLRVAFYALRLAESLNVDSQGRKAVYRAGLVHDVGKIAIPDGVLNKPDRLEPEEMLIIRQHPEIGHSMCAKLAFREEELQVIRHHHERWDGGGYPDGLAGEEIPLFARITAVVDVYDALTSARSYRRAWTHQEAISYLADNRGLAFDPACVDAWLHLCKDGPLHEQFPDWVGSGGIDMLSRYTMVQSAKEAGAAQSVHA</sequence>
<keyword evidence="5" id="KW-0808">Transferase</keyword>
<dbReference type="PANTHER" id="PTHR43155:SF2">
    <property type="entry name" value="CYCLIC DI-GMP PHOSPHODIESTERASE PA4108"/>
    <property type="match status" value="1"/>
</dbReference>
<name>A0A4R8LHC8_9BACL</name>
<reference evidence="5 6" key="1">
    <citation type="submission" date="2019-03" db="EMBL/GenBank/DDBJ databases">
        <title>Genomic Encyclopedia of Type Strains, Phase IV (KMG-IV): sequencing the most valuable type-strain genomes for metagenomic binning, comparative biology and taxonomic classification.</title>
        <authorList>
            <person name="Goeker M."/>
        </authorList>
    </citation>
    <scope>NUCLEOTIDE SEQUENCE [LARGE SCALE GENOMIC DNA]</scope>
    <source>
        <strain evidence="5 6">DSM 17974</strain>
    </source>
</reference>
<dbReference type="SMART" id="SM00471">
    <property type="entry name" value="HDc"/>
    <property type="match status" value="1"/>
</dbReference>
<dbReference type="NCBIfam" id="TIGR00277">
    <property type="entry name" value="HDIG"/>
    <property type="match status" value="1"/>
</dbReference>
<organism evidence="5 6">
    <name type="scientific">Alicyclobacillus sacchari</name>
    <dbReference type="NCBI Taxonomy" id="392010"/>
    <lineage>
        <taxon>Bacteria</taxon>
        <taxon>Bacillati</taxon>
        <taxon>Bacillota</taxon>
        <taxon>Bacilli</taxon>
        <taxon>Bacillales</taxon>
        <taxon>Alicyclobacillaceae</taxon>
        <taxon>Alicyclobacillus</taxon>
    </lineage>
</organism>
<evidence type="ECO:0000259" key="3">
    <source>
        <dbReference type="PROSITE" id="PS51831"/>
    </source>
</evidence>
<dbReference type="SUPFAM" id="SSF55073">
    <property type="entry name" value="Nucleotide cyclase"/>
    <property type="match status" value="1"/>
</dbReference>
<feature type="transmembrane region" description="Helical" evidence="1">
    <location>
        <begin position="142"/>
        <end position="164"/>
    </location>
</feature>
<dbReference type="CDD" id="cd01949">
    <property type="entry name" value="GGDEF"/>
    <property type="match status" value="1"/>
</dbReference>
<keyword evidence="6" id="KW-1185">Reference proteome</keyword>
<feature type="transmembrane region" description="Helical" evidence="1">
    <location>
        <begin position="185"/>
        <end position="201"/>
    </location>
</feature>
<dbReference type="PANTHER" id="PTHR43155">
    <property type="entry name" value="CYCLIC DI-GMP PHOSPHODIESTERASE PA4108-RELATED"/>
    <property type="match status" value="1"/>
</dbReference>
<dbReference type="GO" id="GO:0016740">
    <property type="term" value="F:transferase activity"/>
    <property type="evidence" value="ECO:0007669"/>
    <property type="project" value="UniProtKB-KW"/>
</dbReference>
<dbReference type="InterPro" id="IPR043128">
    <property type="entry name" value="Rev_trsase/Diguanyl_cyclase"/>
</dbReference>
<feature type="domain" description="HD" evidence="3">
    <location>
        <begin position="413"/>
        <end position="535"/>
    </location>
</feature>
<evidence type="ECO:0000256" key="1">
    <source>
        <dbReference type="SAM" id="Phobius"/>
    </source>
</evidence>
<dbReference type="SUPFAM" id="SSF109604">
    <property type="entry name" value="HD-domain/PDEase-like"/>
    <property type="match status" value="1"/>
</dbReference>
<dbReference type="Gene3D" id="1.10.3210.10">
    <property type="entry name" value="Hypothetical protein af1432"/>
    <property type="match status" value="1"/>
</dbReference>
<dbReference type="AlphaFoldDB" id="A0A4R8LHC8"/>
<proteinExistence type="predicted"/>
<dbReference type="Pfam" id="PF13487">
    <property type="entry name" value="HD_5"/>
    <property type="match status" value="1"/>
</dbReference>
<dbReference type="InterPro" id="IPR000160">
    <property type="entry name" value="GGDEF_dom"/>
</dbReference>
<dbReference type="Pfam" id="PF00990">
    <property type="entry name" value="GGDEF"/>
    <property type="match status" value="1"/>
</dbReference>
<dbReference type="PROSITE" id="PS51831">
    <property type="entry name" value="HD"/>
    <property type="match status" value="1"/>
</dbReference>
<evidence type="ECO:0000259" key="4">
    <source>
        <dbReference type="PROSITE" id="PS51832"/>
    </source>
</evidence>
<feature type="transmembrane region" description="Helical" evidence="1">
    <location>
        <begin position="12"/>
        <end position="31"/>
    </location>
</feature>
<feature type="transmembrane region" description="Helical" evidence="1">
    <location>
        <begin position="43"/>
        <end position="60"/>
    </location>
</feature>
<gene>
    <name evidence="5" type="ORF">C7445_11427</name>
</gene>
<dbReference type="Gene3D" id="3.30.70.270">
    <property type="match status" value="1"/>
</dbReference>
<dbReference type="InterPro" id="IPR006674">
    <property type="entry name" value="HD_domain"/>
</dbReference>
<dbReference type="InterPro" id="IPR003607">
    <property type="entry name" value="HD/PDEase_dom"/>
</dbReference>
<keyword evidence="1" id="KW-0812">Transmembrane</keyword>
<comment type="caution">
    <text evidence="5">The sequence shown here is derived from an EMBL/GenBank/DDBJ whole genome shotgun (WGS) entry which is preliminary data.</text>
</comment>
<dbReference type="PROSITE" id="PS50887">
    <property type="entry name" value="GGDEF"/>
    <property type="match status" value="1"/>
</dbReference>
<protein>
    <submittedName>
        <fullName evidence="5">Diguanylate cyclase (GGDEF)-like protein/putative nucleotidyltransferase with HDIG domain</fullName>
    </submittedName>
</protein>
<evidence type="ECO:0000259" key="2">
    <source>
        <dbReference type="PROSITE" id="PS50887"/>
    </source>
</evidence>
<dbReference type="EMBL" id="SORF01000014">
    <property type="protein sequence ID" value="TDY42594.1"/>
    <property type="molecule type" value="Genomic_DNA"/>
</dbReference>
<dbReference type="Proteomes" id="UP000294581">
    <property type="component" value="Unassembled WGS sequence"/>
</dbReference>
<keyword evidence="1" id="KW-0472">Membrane</keyword>
<accession>A0A4R8LHC8</accession>
<feature type="transmembrane region" description="Helical" evidence="1">
    <location>
        <begin position="112"/>
        <end position="130"/>
    </location>
</feature>
<dbReference type="InterPro" id="IPR006675">
    <property type="entry name" value="HDIG_dom"/>
</dbReference>
<feature type="transmembrane region" description="Helical" evidence="1">
    <location>
        <begin position="72"/>
        <end position="100"/>
    </location>
</feature>
<feature type="domain" description="HD-GYP" evidence="4">
    <location>
        <begin position="391"/>
        <end position="585"/>
    </location>
</feature>
<evidence type="ECO:0000313" key="5">
    <source>
        <dbReference type="EMBL" id="TDY42594.1"/>
    </source>
</evidence>
<keyword evidence="1" id="KW-1133">Transmembrane helix</keyword>
<feature type="domain" description="GGDEF" evidence="2">
    <location>
        <begin position="262"/>
        <end position="393"/>
    </location>
</feature>
<dbReference type="NCBIfam" id="TIGR00254">
    <property type="entry name" value="GGDEF"/>
    <property type="match status" value="1"/>
</dbReference>
<dbReference type="CDD" id="cd00077">
    <property type="entry name" value="HDc"/>
    <property type="match status" value="1"/>
</dbReference>
<dbReference type="RefSeq" id="WP_166669134.1">
    <property type="nucleotide sequence ID" value="NZ_SORF01000014.1"/>
</dbReference>